<dbReference type="OrthoDB" id="7857417at2"/>
<dbReference type="EMBL" id="BDFD01000024">
    <property type="protein sequence ID" value="GAV21257.1"/>
    <property type="molecule type" value="Genomic_DNA"/>
</dbReference>
<keyword evidence="3" id="KW-1185">Reference proteome</keyword>
<feature type="transmembrane region" description="Helical" evidence="1">
    <location>
        <begin position="151"/>
        <end position="170"/>
    </location>
</feature>
<evidence type="ECO:0000313" key="3">
    <source>
        <dbReference type="Proteomes" id="UP000231632"/>
    </source>
</evidence>
<sequence>MSGESHHLSVDTDRLSRQLLVFLICAELFFVVFDIIVNYAEFIEYNSIQRLSNIAREDGLAAWFMTSQTLLAALVLWFLYWLSRNLDGAAAFHRRGWMILALFFTYMSADDGALIHERVGTMIEDMLEKSEQSGEAGALAQWLDMFPSYEWQFLLPFFIAIGLYVLYFLWKVLGVGRPLLMVLAAFSCFGVAVILDFIEGIPADHSLNIYSWLKQAYMLEDYTVDHFAKSLEEFLEMLGISLFLTVFVAQVGRMPNETFSIQCGSSNQSAQG</sequence>
<keyword evidence="1" id="KW-0472">Membrane</keyword>
<gene>
    <name evidence="2" type="ORF">MMIC_P2239</name>
</gene>
<proteinExistence type="predicted"/>
<feature type="transmembrane region" description="Helical" evidence="1">
    <location>
        <begin position="60"/>
        <end position="80"/>
    </location>
</feature>
<name>A0A1L8CQT5_9PROT</name>
<organism evidence="2 3">
    <name type="scientific">Mariprofundus micogutta</name>
    <dbReference type="NCBI Taxonomy" id="1921010"/>
    <lineage>
        <taxon>Bacteria</taxon>
        <taxon>Pseudomonadati</taxon>
        <taxon>Pseudomonadota</taxon>
        <taxon>Candidatius Mariprofundia</taxon>
        <taxon>Mariprofundales</taxon>
        <taxon>Mariprofundaceae</taxon>
        <taxon>Mariprofundus</taxon>
    </lineage>
</organism>
<keyword evidence="1" id="KW-1133">Transmembrane helix</keyword>
<accession>A0A1L8CQT5</accession>
<dbReference type="AlphaFoldDB" id="A0A1L8CQT5"/>
<evidence type="ECO:0000313" key="2">
    <source>
        <dbReference type="EMBL" id="GAV21257.1"/>
    </source>
</evidence>
<feature type="transmembrane region" description="Helical" evidence="1">
    <location>
        <begin position="234"/>
        <end position="252"/>
    </location>
</feature>
<dbReference type="STRING" id="1921010.MMIC_P2239"/>
<dbReference type="Proteomes" id="UP000231632">
    <property type="component" value="Unassembled WGS sequence"/>
</dbReference>
<dbReference type="RefSeq" id="WP_072660553.1">
    <property type="nucleotide sequence ID" value="NZ_BDFD01000024.1"/>
</dbReference>
<feature type="transmembrane region" description="Helical" evidence="1">
    <location>
        <begin position="179"/>
        <end position="198"/>
    </location>
</feature>
<protein>
    <submittedName>
        <fullName evidence="2">Uncharacterized protein</fullName>
    </submittedName>
</protein>
<reference evidence="2 3" key="1">
    <citation type="journal article" date="2017" name="Arch. Microbiol.">
        <title>Mariprofundus micogutta sp. nov., a novel iron-oxidizing zetaproteobacterium isolated from a deep-sea hydrothermal field at the Bayonnaise knoll of the Izu-Ogasawara arc, and a description of Mariprofundales ord. nov. and Zetaproteobacteria classis nov.</title>
        <authorList>
            <person name="Makita H."/>
            <person name="Tanaka E."/>
            <person name="Mitsunobu S."/>
            <person name="Miyazaki M."/>
            <person name="Nunoura T."/>
            <person name="Uematsu K."/>
            <person name="Takaki Y."/>
            <person name="Nishi S."/>
            <person name="Shimamura S."/>
            <person name="Takai K."/>
        </authorList>
    </citation>
    <scope>NUCLEOTIDE SEQUENCE [LARGE SCALE GENOMIC DNA]</scope>
    <source>
        <strain evidence="2 3">ET2</strain>
    </source>
</reference>
<evidence type="ECO:0000256" key="1">
    <source>
        <dbReference type="SAM" id="Phobius"/>
    </source>
</evidence>
<comment type="caution">
    <text evidence="2">The sequence shown here is derived from an EMBL/GenBank/DDBJ whole genome shotgun (WGS) entry which is preliminary data.</text>
</comment>
<keyword evidence="1" id="KW-0812">Transmembrane</keyword>
<feature type="transmembrane region" description="Helical" evidence="1">
    <location>
        <begin position="20"/>
        <end position="40"/>
    </location>
</feature>